<geneLocation type="plasmid" evidence="1">
    <name>pHS08204</name>
</geneLocation>
<dbReference type="EMBL" id="KP125893">
    <property type="protein sequence ID" value="AKA86906.1"/>
    <property type="molecule type" value="Genomic_DNA"/>
</dbReference>
<evidence type="ECO:0000313" key="1">
    <source>
        <dbReference type="EMBL" id="AKA86906.1"/>
    </source>
</evidence>
<dbReference type="AlphaFoldDB" id="A0A0E3MUM3"/>
<sequence length="224" mass="25713">MCAMDRSQIMVYSQSEIINHLEDLLSISSSQSFVRDAQGELIYLSPPFERTVLNGNELNIWFSSIPVNVRLDLFNAELNSLSGMGPFVFKNVKSIGCLLTILIECISVNNVKFVRWVFFLESTNFLSLGDEYFRASVEIDDIFCMRKKVDLDFWKVFNLYAYGFTISKICSSTKLTEDKVKKLIRKIKTDCFVSDRDYLGLLVLNTFNYCQLAFNVIKILSGKC</sequence>
<evidence type="ECO:0008006" key="2">
    <source>
        <dbReference type="Google" id="ProtNLM"/>
    </source>
</evidence>
<organism evidence="1">
    <name type="scientific">Klebsiella pneumoniae subsp. pneumoniae</name>
    <dbReference type="NCBI Taxonomy" id="72407"/>
    <lineage>
        <taxon>Bacteria</taxon>
        <taxon>Pseudomonadati</taxon>
        <taxon>Pseudomonadota</taxon>
        <taxon>Gammaproteobacteria</taxon>
        <taxon>Enterobacterales</taxon>
        <taxon>Enterobacteriaceae</taxon>
        <taxon>Klebsiella/Raoultella group</taxon>
        <taxon>Klebsiella</taxon>
        <taxon>Klebsiella pneumoniae complex</taxon>
    </lineage>
</organism>
<accession>A0A0E3MUM3</accession>
<name>A0A0E3MUM3_KLEPN</name>
<reference evidence="1" key="1">
    <citation type="submission" date="2014-11" db="EMBL/GenBank/DDBJ databases">
        <title>Molecular Dissection of F12 Plasmids Harboring blaKPC-2 From Clinicl Klebsiella pneumonia.</title>
        <authorList>
            <person name="Jiang X."/>
            <person name="Zhang Y."/>
            <person name="Shen P."/>
            <person name="Tang Y."/>
            <person name="Liang W."/>
            <person name="Li G."/>
        </authorList>
    </citation>
    <scope>NUCLEOTIDE SEQUENCE</scope>
    <source>
        <strain evidence="1">HS08204</strain>
        <plasmid evidence="1">pHS08204</plasmid>
    </source>
</reference>
<keyword evidence="1" id="KW-0614">Plasmid</keyword>
<protein>
    <recommendedName>
        <fullName evidence="2">Conjugal transfer transcriptional regulator TraJ</fullName>
    </recommendedName>
</protein>
<dbReference type="Gene3D" id="3.30.450.20">
    <property type="entry name" value="PAS domain"/>
    <property type="match status" value="1"/>
</dbReference>
<proteinExistence type="predicted"/>
<dbReference type="RefSeq" id="WP_004197737.1">
    <property type="nucleotide sequence ID" value="NZ_JAXAZG010000047.1"/>
</dbReference>